<dbReference type="EMBL" id="HG322950">
    <property type="protein sequence ID" value="CDF82861.1"/>
    <property type="molecule type" value="Genomic_DNA"/>
</dbReference>
<dbReference type="KEGG" id="pkc:PKB_1499"/>
<comment type="subcellular location">
    <subcellularLocation>
        <location evidence="1">Cytoplasm</location>
    </subcellularLocation>
</comment>
<dbReference type="AlphaFoldDB" id="A0A024HDA3"/>
<name>A0A024HDA3_PSEKB</name>
<organism evidence="10 11">
    <name type="scientific">Pseudomonas knackmussii (strain DSM 6978 / CCUG 54928 / LMG 23759 / B13)</name>
    <dbReference type="NCBI Taxonomy" id="1301098"/>
    <lineage>
        <taxon>Bacteria</taxon>
        <taxon>Pseudomonadati</taxon>
        <taxon>Pseudomonadota</taxon>
        <taxon>Gammaproteobacteria</taxon>
        <taxon>Pseudomonadales</taxon>
        <taxon>Pseudomonadaceae</taxon>
        <taxon>Pseudomonas</taxon>
    </lineage>
</organism>
<dbReference type="Pfam" id="PF01636">
    <property type="entry name" value="APH"/>
    <property type="match status" value="1"/>
</dbReference>
<dbReference type="OrthoDB" id="156345at2"/>
<dbReference type="STRING" id="1301098.PKB_1499"/>
<evidence type="ECO:0000256" key="3">
    <source>
        <dbReference type="ARBA" id="ARBA00022679"/>
    </source>
</evidence>
<evidence type="ECO:0000256" key="2">
    <source>
        <dbReference type="ARBA" id="ARBA00022490"/>
    </source>
</evidence>
<feature type="domain" description="Aminoglycoside phosphotransferase" evidence="9">
    <location>
        <begin position="43"/>
        <end position="278"/>
    </location>
</feature>
<evidence type="ECO:0000256" key="1">
    <source>
        <dbReference type="ARBA" id="ARBA00004496"/>
    </source>
</evidence>
<evidence type="ECO:0000313" key="10">
    <source>
        <dbReference type="EMBL" id="CDF82861.1"/>
    </source>
</evidence>
<keyword evidence="3 10" id="KW-0808">Transferase</keyword>
<dbReference type="SUPFAM" id="SSF56112">
    <property type="entry name" value="Protein kinase-like (PK-like)"/>
    <property type="match status" value="1"/>
</dbReference>
<evidence type="ECO:0000256" key="6">
    <source>
        <dbReference type="ARBA" id="ARBA00037368"/>
    </source>
</evidence>
<dbReference type="Gene3D" id="3.90.1200.10">
    <property type="match status" value="1"/>
</dbReference>
<proteinExistence type="predicted"/>
<reference evidence="10 11" key="1">
    <citation type="submission" date="2013-03" db="EMBL/GenBank/DDBJ databases">
        <authorList>
            <person name="Linke B."/>
        </authorList>
    </citation>
    <scope>NUCLEOTIDE SEQUENCE [LARGE SCALE GENOMIC DNA]</scope>
    <source>
        <strain evidence="10 11">B13</strain>
    </source>
</reference>
<evidence type="ECO:0000313" key="11">
    <source>
        <dbReference type="Proteomes" id="UP000025241"/>
    </source>
</evidence>
<dbReference type="HOGENOM" id="CLU_042971_0_0_6"/>
<keyword evidence="4" id="KW-0418">Kinase</keyword>
<dbReference type="GO" id="GO:0047992">
    <property type="term" value="F:hydroxylysine kinase activity"/>
    <property type="evidence" value="ECO:0007669"/>
    <property type="project" value="UniProtKB-EC"/>
</dbReference>
<evidence type="ECO:0000256" key="8">
    <source>
        <dbReference type="ARBA" id="ARBA00040505"/>
    </source>
</evidence>
<keyword evidence="2" id="KW-0963">Cytoplasm</keyword>
<dbReference type="InterPro" id="IPR011009">
    <property type="entry name" value="Kinase-like_dom_sf"/>
</dbReference>
<dbReference type="PANTHER" id="PTHR21064:SF1">
    <property type="entry name" value="HYDROXYLYSINE KINASE"/>
    <property type="match status" value="1"/>
</dbReference>
<dbReference type="RefSeq" id="WP_043250368.1">
    <property type="nucleotide sequence ID" value="NZ_HG322950.1"/>
</dbReference>
<dbReference type="PANTHER" id="PTHR21064">
    <property type="entry name" value="AMINOGLYCOSIDE PHOSPHOTRANSFERASE DOMAIN-CONTAINING PROTEIN-RELATED"/>
    <property type="match status" value="1"/>
</dbReference>
<dbReference type="PATRIC" id="fig|1301098.3.peg.1491"/>
<dbReference type="eggNOG" id="COG2334">
    <property type="taxonomic scope" value="Bacteria"/>
</dbReference>
<dbReference type="InterPro" id="IPR002575">
    <property type="entry name" value="Aminoglycoside_PTrfase"/>
</dbReference>
<comment type="function">
    <text evidence="6">Catalyzes the GTP-dependent phosphorylation of 5-hydroxy-L-lysine.</text>
</comment>
<evidence type="ECO:0000256" key="5">
    <source>
        <dbReference type="ARBA" id="ARBA00036820"/>
    </source>
</evidence>
<dbReference type="InterPro" id="IPR050249">
    <property type="entry name" value="Pseudomonas-type_ThrB"/>
</dbReference>
<comment type="catalytic activity">
    <reaction evidence="5">
        <text>(5R)-5-hydroxy-L-lysine + GTP = (5R)-5-phosphooxy-L-lysine + GDP + H(+)</text>
        <dbReference type="Rhea" id="RHEA:19049"/>
        <dbReference type="ChEBI" id="CHEBI:15378"/>
        <dbReference type="ChEBI" id="CHEBI:37565"/>
        <dbReference type="ChEBI" id="CHEBI:57882"/>
        <dbReference type="ChEBI" id="CHEBI:58189"/>
        <dbReference type="ChEBI" id="CHEBI:58357"/>
        <dbReference type="EC" id="2.7.1.81"/>
    </reaction>
</comment>
<accession>A0A024HDA3</accession>
<evidence type="ECO:0000259" key="9">
    <source>
        <dbReference type="Pfam" id="PF01636"/>
    </source>
</evidence>
<dbReference type="GO" id="GO:0005737">
    <property type="term" value="C:cytoplasm"/>
    <property type="evidence" value="ECO:0007669"/>
    <property type="project" value="UniProtKB-SubCell"/>
</dbReference>
<sequence length="354" mass="39412">MPLNAPAHDPLLEAAQAQVSLEQAAAIAAERFAERGELLRLAGERDLNFQITRTDGSACLLKLSHPLEDVQVVDFQTGALLRVQQADPTLPVQRVYPDQEGNYQGWVEVDGQRMLARLLSFVEGLPLHRIKQRSPALRRNLGDALARLDLALHGYSHPASGHELLWDMQQAARLRPLLQHIENADERALVERSLDAFETHALPLQKELRAQVIHNDLNPHNVIVDAEHPEVLRNILDFGDMVYAPLINELGVAAAYQLGTEGDVLAPALEFIAAYHSRNPLQEVEQAILADLMATRLVMTLSITAWRASLHPENRDYILRNAHQARASLQGLAALSRSEARERIARACQEESHA</sequence>
<evidence type="ECO:0000256" key="7">
    <source>
        <dbReference type="ARBA" id="ARBA00038873"/>
    </source>
</evidence>
<protein>
    <recommendedName>
        <fullName evidence="8">Hydroxylysine kinase</fullName>
        <ecNumber evidence="7">2.7.1.81</ecNumber>
    </recommendedName>
</protein>
<dbReference type="EC" id="2.7.1.81" evidence="7"/>
<keyword evidence="11" id="KW-1185">Reference proteome</keyword>
<dbReference type="Proteomes" id="UP000025241">
    <property type="component" value="Chromosome I"/>
</dbReference>
<reference evidence="10 11" key="2">
    <citation type="submission" date="2014-05" db="EMBL/GenBank/DDBJ databases">
        <title>Genome sequence of the 3-chlorobenzoate degrading bacterium Pseudomonas knackmussii B13 shows multiple evidence for horizontal gene transfer.</title>
        <authorList>
            <person name="Miyazaki R."/>
            <person name="Bertelli C."/>
            <person name="Falquet L."/>
            <person name="Robinson-Rechavi M."/>
            <person name="Gharib W."/>
            <person name="Roy S."/>
            <person name="Van der Meer J.R."/>
        </authorList>
    </citation>
    <scope>NUCLEOTIDE SEQUENCE [LARGE SCALE GENOMIC DNA]</scope>
    <source>
        <strain evidence="10 11">B13</strain>
    </source>
</reference>
<evidence type="ECO:0000256" key="4">
    <source>
        <dbReference type="ARBA" id="ARBA00022777"/>
    </source>
</evidence>
<gene>
    <name evidence="10" type="ORF">PKB_1499</name>
</gene>